<sequence length="205" mass="22926">MHDAATEAGAGAVLCPGVHRLHALAWQPGEFLHEDWWRRLDLGQWRDDYQRHPGCRRALDALIVQRRGFPSAALPGALTEQQLRLLGLEERLPTLLVALGLIARRQPDLLLLRSFRRHFADVLGESGCEQLAALMPCARGPWASVEPEHAVDDMRRLGQAWLDASMRTSAVWQAMAIRLSPPEVPPDPLPDGPALPVLFRLERLL</sequence>
<reference evidence="1 2" key="1">
    <citation type="submission" date="2021-08" db="EMBL/GenBank/DDBJ databases">
        <authorList>
            <person name="Peeters C."/>
        </authorList>
    </citation>
    <scope>NUCLEOTIDE SEQUENCE [LARGE SCALE GENOMIC DNA]</scope>
    <source>
        <strain evidence="1 2">LMG 21510</strain>
    </source>
</reference>
<comment type="caution">
    <text evidence="1">The sequence shown here is derived from an EMBL/GenBank/DDBJ whole genome shotgun (WGS) entry which is preliminary data.</text>
</comment>
<organism evidence="1 2">
    <name type="scientific">Cupriavidus respiraculi</name>
    <dbReference type="NCBI Taxonomy" id="195930"/>
    <lineage>
        <taxon>Bacteria</taxon>
        <taxon>Pseudomonadati</taxon>
        <taxon>Pseudomonadota</taxon>
        <taxon>Betaproteobacteria</taxon>
        <taxon>Burkholderiales</taxon>
        <taxon>Burkholderiaceae</taxon>
        <taxon>Cupriavidus</taxon>
    </lineage>
</organism>
<gene>
    <name evidence="1" type="ORF">LMG21510_00800</name>
</gene>
<dbReference type="InterPro" id="IPR025292">
    <property type="entry name" value="T3SS_LEE_assoc"/>
</dbReference>
<proteinExistence type="predicted"/>
<dbReference type="Proteomes" id="UP000721236">
    <property type="component" value="Unassembled WGS sequence"/>
</dbReference>
<dbReference type="RefSeq" id="WP_224039809.1">
    <property type="nucleotide sequence ID" value="NZ_CAJZAH010000001.1"/>
</dbReference>
<protein>
    <recommendedName>
        <fullName evidence="3">Type III secretion protein</fullName>
    </recommendedName>
</protein>
<evidence type="ECO:0000313" key="2">
    <source>
        <dbReference type="Proteomes" id="UP000721236"/>
    </source>
</evidence>
<accession>A0ABN7Y2N6</accession>
<keyword evidence="2" id="KW-1185">Reference proteome</keyword>
<evidence type="ECO:0000313" key="1">
    <source>
        <dbReference type="EMBL" id="CAG9167630.1"/>
    </source>
</evidence>
<dbReference type="EMBL" id="CAJZAH010000001">
    <property type="protein sequence ID" value="CAG9167630.1"/>
    <property type="molecule type" value="Genomic_DNA"/>
</dbReference>
<name>A0ABN7Y2N6_9BURK</name>
<dbReference type="Pfam" id="PF13327">
    <property type="entry name" value="T3SS_LEE_assoc"/>
    <property type="match status" value="1"/>
</dbReference>
<evidence type="ECO:0008006" key="3">
    <source>
        <dbReference type="Google" id="ProtNLM"/>
    </source>
</evidence>